<dbReference type="InterPro" id="IPR012947">
    <property type="entry name" value="tRNA_SAD"/>
</dbReference>
<dbReference type="GO" id="GO:0043039">
    <property type="term" value="P:tRNA aminoacylation"/>
    <property type="evidence" value="ECO:0007669"/>
    <property type="project" value="InterPro"/>
</dbReference>
<dbReference type="InterPro" id="IPR009000">
    <property type="entry name" value="Transl_B-barrel_sf"/>
</dbReference>
<evidence type="ECO:0000313" key="5">
    <source>
        <dbReference type="EMBL" id="KIH84538.1"/>
    </source>
</evidence>
<evidence type="ECO:0000256" key="1">
    <source>
        <dbReference type="ARBA" id="ARBA00001947"/>
    </source>
</evidence>
<evidence type="ECO:0000313" key="6">
    <source>
        <dbReference type="Proteomes" id="UP000031535"/>
    </source>
</evidence>
<keyword evidence="2" id="KW-0479">Metal-binding</keyword>
<evidence type="ECO:0000256" key="2">
    <source>
        <dbReference type="ARBA" id="ARBA00022723"/>
    </source>
</evidence>
<sequence length="208" mass="23022">MTQRLFFNSDELTCEVEVLACTAHEEGFVVTLNATPFHPQGGGQPFDTGWIGESRVLRVLQTAEGIAHHVDRALPKGSAWARVDAERRSLHARLHSAGHLIGHYGESQGWKPVKAHHWPGESRVSFSRGEQPKAMEASTIRQALEEWIKADKPRHLHVTGEQREVSFGELAAYSCGGTHVRSLSEIGQVEILSITEKKGTLAVSYRVN</sequence>
<dbReference type="EMBL" id="JXDG01000018">
    <property type="protein sequence ID" value="KIH84538.1"/>
    <property type="molecule type" value="Genomic_DNA"/>
</dbReference>
<dbReference type="GO" id="GO:0016787">
    <property type="term" value="F:hydrolase activity"/>
    <property type="evidence" value="ECO:0007669"/>
    <property type="project" value="UniProtKB-KW"/>
</dbReference>
<reference evidence="5 6" key="1">
    <citation type="submission" date="2015-01" db="EMBL/GenBank/DDBJ databases">
        <title>Complete genome of Pseudomonas batumici UCM B-321 producer of the batumin antibiotic with strong antistaphilococcal and potential anticancer activity.</title>
        <authorList>
            <person name="Klochko V.V."/>
            <person name="Zelena L.B."/>
            <person name="Elena K.A."/>
            <person name="Reva O.N."/>
        </authorList>
    </citation>
    <scope>NUCLEOTIDE SEQUENCE [LARGE SCALE GENOMIC DNA]</scope>
    <source>
        <strain evidence="5 6">UCM B-321</strain>
    </source>
</reference>
<dbReference type="Proteomes" id="UP000031535">
    <property type="component" value="Unassembled WGS sequence"/>
</dbReference>
<dbReference type="PATRIC" id="fig|226910.6.peg.1759"/>
<keyword evidence="5" id="KW-0378">Hydrolase</keyword>
<dbReference type="Gene3D" id="2.40.30.130">
    <property type="match status" value="1"/>
</dbReference>
<comment type="caution">
    <text evidence="5">The sequence shown here is derived from an EMBL/GenBank/DDBJ whole genome shotgun (WGS) entry which is preliminary data.</text>
</comment>
<keyword evidence="3" id="KW-0862">Zinc</keyword>
<gene>
    <name evidence="5" type="ORF">UCMB321_1769</name>
</gene>
<dbReference type="PANTHER" id="PTHR43462">
    <property type="entry name" value="ALANYL-TRNA EDITING PROTEIN"/>
    <property type="match status" value="1"/>
</dbReference>
<dbReference type="GO" id="GO:0005524">
    <property type="term" value="F:ATP binding"/>
    <property type="evidence" value="ECO:0007669"/>
    <property type="project" value="InterPro"/>
</dbReference>
<feature type="domain" description="Threonyl/alanyl tRNA synthetase SAD" evidence="4">
    <location>
        <begin position="165"/>
        <end position="199"/>
    </location>
</feature>
<protein>
    <submittedName>
        <fullName evidence="5">Metal-dependent hydrolase</fullName>
    </submittedName>
</protein>
<evidence type="ECO:0000256" key="3">
    <source>
        <dbReference type="ARBA" id="ARBA00022833"/>
    </source>
</evidence>
<dbReference type="GO" id="GO:0004812">
    <property type="term" value="F:aminoacyl-tRNA ligase activity"/>
    <property type="evidence" value="ECO:0007669"/>
    <property type="project" value="InterPro"/>
</dbReference>
<name>A0A0C2F0D2_9PSED</name>
<dbReference type="GO" id="GO:0046872">
    <property type="term" value="F:metal ion binding"/>
    <property type="evidence" value="ECO:0007669"/>
    <property type="project" value="UniProtKB-KW"/>
</dbReference>
<accession>A0A0C2F0D2</accession>
<organism evidence="5 6">
    <name type="scientific">Pseudomonas batumici</name>
    <dbReference type="NCBI Taxonomy" id="226910"/>
    <lineage>
        <taxon>Bacteria</taxon>
        <taxon>Pseudomonadati</taxon>
        <taxon>Pseudomonadota</taxon>
        <taxon>Gammaproteobacteria</taxon>
        <taxon>Pseudomonadales</taxon>
        <taxon>Pseudomonadaceae</taxon>
        <taxon>Pseudomonas</taxon>
    </lineage>
</organism>
<dbReference type="SUPFAM" id="SSF55186">
    <property type="entry name" value="ThrRS/AlaRS common domain"/>
    <property type="match status" value="1"/>
</dbReference>
<keyword evidence="6" id="KW-1185">Reference proteome</keyword>
<evidence type="ECO:0000259" key="4">
    <source>
        <dbReference type="Pfam" id="PF07973"/>
    </source>
</evidence>
<proteinExistence type="predicted"/>
<dbReference type="SUPFAM" id="SSF50447">
    <property type="entry name" value="Translation proteins"/>
    <property type="match status" value="1"/>
</dbReference>
<dbReference type="STRING" id="226910.UCMB321_1769"/>
<dbReference type="PANTHER" id="PTHR43462:SF2">
    <property type="entry name" value="THREONYL AND ALANYL TRNA SYNTHETASE SECOND ADDITIONAL DOMAIN-CONTAINING PROTEIN"/>
    <property type="match status" value="1"/>
</dbReference>
<dbReference type="RefSeq" id="WP_040065433.1">
    <property type="nucleotide sequence ID" value="NZ_JXDG01000018.1"/>
</dbReference>
<dbReference type="Pfam" id="PF07973">
    <property type="entry name" value="tRNA_SAD"/>
    <property type="match status" value="1"/>
</dbReference>
<comment type="cofactor">
    <cofactor evidence="1">
        <name>Zn(2+)</name>
        <dbReference type="ChEBI" id="CHEBI:29105"/>
    </cofactor>
</comment>
<dbReference type="AlphaFoldDB" id="A0A0C2F0D2"/>
<dbReference type="InterPro" id="IPR018163">
    <property type="entry name" value="Thr/Ala-tRNA-synth_IIc_edit"/>
</dbReference>
<dbReference type="Gene3D" id="3.30.980.10">
    <property type="entry name" value="Threonyl-trna Synthetase, Chain A, domain 2"/>
    <property type="match status" value="1"/>
</dbReference>
<dbReference type="InterPro" id="IPR051335">
    <property type="entry name" value="Alanyl-tRNA_Editing_Enzymes"/>
</dbReference>
<dbReference type="OrthoDB" id="9812949at2"/>